<gene>
    <name evidence="1" type="ORF">PCON_11383</name>
</gene>
<accession>U4LQY9</accession>
<name>U4LQY9_PYROM</name>
<dbReference type="Proteomes" id="UP000018144">
    <property type="component" value="Unassembled WGS sequence"/>
</dbReference>
<proteinExistence type="predicted"/>
<keyword evidence="2" id="KW-1185">Reference proteome</keyword>
<dbReference type="EMBL" id="HF935644">
    <property type="protein sequence ID" value="CCX31745.1"/>
    <property type="molecule type" value="Genomic_DNA"/>
</dbReference>
<sequence length="64" mass="7361">MTPACDVASAIFLASFIGLLHKPYRSQMKPIQANILRMQEHRFGFAVRIPLSKTWRLTESSLRE</sequence>
<evidence type="ECO:0000313" key="2">
    <source>
        <dbReference type="Proteomes" id="UP000018144"/>
    </source>
</evidence>
<evidence type="ECO:0000313" key="1">
    <source>
        <dbReference type="EMBL" id="CCX31745.1"/>
    </source>
</evidence>
<organism evidence="1 2">
    <name type="scientific">Pyronema omphalodes (strain CBS 100304)</name>
    <name type="common">Pyronema confluens</name>
    <dbReference type="NCBI Taxonomy" id="1076935"/>
    <lineage>
        <taxon>Eukaryota</taxon>
        <taxon>Fungi</taxon>
        <taxon>Dikarya</taxon>
        <taxon>Ascomycota</taxon>
        <taxon>Pezizomycotina</taxon>
        <taxon>Pezizomycetes</taxon>
        <taxon>Pezizales</taxon>
        <taxon>Pyronemataceae</taxon>
        <taxon>Pyronema</taxon>
    </lineage>
</organism>
<reference evidence="1 2" key="1">
    <citation type="journal article" date="2013" name="PLoS Genet.">
        <title>The genome and development-dependent transcriptomes of Pyronema confluens: a window into fungal evolution.</title>
        <authorList>
            <person name="Traeger S."/>
            <person name="Altegoer F."/>
            <person name="Freitag M."/>
            <person name="Gabaldon T."/>
            <person name="Kempken F."/>
            <person name="Kumar A."/>
            <person name="Marcet-Houben M."/>
            <person name="Poggeler S."/>
            <person name="Stajich J.E."/>
            <person name="Nowrousian M."/>
        </authorList>
    </citation>
    <scope>NUCLEOTIDE SEQUENCE [LARGE SCALE GENOMIC DNA]</scope>
    <source>
        <strain evidence="2">CBS 100304</strain>
        <tissue evidence="1">Vegetative mycelium</tissue>
    </source>
</reference>
<dbReference type="AlphaFoldDB" id="U4LQY9"/>
<protein>
    <submittedName>
        <fullName evidence="1">Uncharacterized protein</fullName>
    </submittedName>
</protein>